<name>A0A177UYR9_9BASI</name>
<comment type="subunit">
    <text evidence="8">Component of the Mediator complex.</text>
</comment>
<feature type="compositionally biased region" description="Acidic residues" evidence="9">
    <location>
        <begin position="293"/>
        <end position="305"/>
    </location>
</feature>
<proteinExistence type="inferred from homology"/>
<comment type="similarity">
    <text evidence="2 8">Belongs to the Mediator complex subunit 4 family.</text>
</comment>
<dbReference type="Proteomes" id="UP000077671">
    <property type="component" value="Unassembled WGS sequence"/>
</dbReference>
<evidence type="ECO:0000256" key="7">
    <source>
        <dbReference type="ARBA" id="ARBA00031257"/>
    </source>
</evidence>
<keyword evidence="5 8" id="KW-0804">Transcription</keyword>
<keyword evidence="6 8" id="KW-0539">Nucleus</keyword>
<evidence type="ECO:0000256" key="2">
    <source>
        <dbReference type="ARBA" id="ARBA00009626"/>
    </source>
</evidence>
<dbReference type="Pfam" id="PF10018">
    <property type="entry name" value="Med4"/>
    <property type="match status" value="1"/>
</dbReference>
<evidence type="ECO:0000256" key="3">
    <source>
        <dbReference type="ARBA" id="ARBA00020629"/>
    </source>
</evidence>
<dbReference type="AlphaFoldDB" id="A0A177UYR9"/>
<keyword evidence="4 8" id="KW-0805">Transcription regulation</keyword>
<protein>
    <recommendedName>
        <fullName evidence="3 8">Mediator of RNA polymerase II transcription subunit 4</fullName>
    </recommendedName>
    <alternativeName>
        <fullName evidence="7 8">Mediator complex subunit 4</fullName>
    </alternativeName>
</protein>
<dbReference type="GO" id="GO:0003712">
    <property type="term" value="F:transcription coregulator activity"/>
    <property type="evidence" value="ECO:0007669"/>
    <property type="project" value="InterPro"/>
</dbReference>
<evidence type="ECO:0000256" key="8">
    <source>
        <dbReference type="RuleBase" id="RU364141"/>
    </source>
</evidence>
<evidence type="ECO:0000256" key="9">
    <source>
        <dbReference type="SAM" id="MobiDB-lite"/>
    </source>
</evidence>
<organism evidence="10 11">
    <name type="scientific">Tilletia caries</name>
    <name type="common">wheat bunt fungus</name>
    <dbReference type="NCBI Taxonomy" id="13290"/>
    <lineage>
        <taxon>Eukaryota</taxon>
        <taxon>Fungi</taxon>
        <taxon>Dikarya</taxon>
        <taxon>Basidiomycota</taxon>
        <taxon>Ustilaginomycotina</taxon>
        <taxon>Exobasidiomycetes</taxon>
        <taxon>Tilletiales</taxon>
        <taxon>Tilletiaceae</taxon>
        <taxon>Tilletia</taxon>
    </lineage>
</organism>
<evidence type="ECO:0000256" key="5">
    <source>
        <dbReference type="ARBA" id="ARBA00023163"/>
    </source>
</evidence>
<dbReference type="GO" id="GO:0006357">
    <property type="term" value="P:regulation of transcription by RNA polymerase II"/>
    <property type="evidence" value="ECO:0007669"/>
    <property type="project" value="InterPro"/>
</dbReference>
<dbReference type="EMBL" id="LWDD02000348">
    <property type="protein sequence ID" value="KAE8261562.1"/>
    <property type="molecule type" value="Genomic_DNA"/>
</dbReference>
<reference evidence="10" key="1">
    <citation type="submission" date="2016-04" db="EMBL/GenBank/DDBJ databases">
        <authorList>
            <person name="Nguyen H.D."/>
            <person name="Kesanakurti P."/>
            <person name="Cullis J."/>
            <person name="Levesque C.A."/>
            <person name="Hambleton S."/>
        </authorList>
    </citation>
    <scope>NUCLEOTIDE SEQUENCE</scope>
    <source>
        <strain evidence="10">DAOMC 238032</strain>
    </source>
</reference>
<gene>
    <name evidence="8" type="primary">MED4</name>
    <name evidence="10" type="ORF">A4X03_0g3143</name>
</gene>
<keyword evidence="8" id="KW-0010">Activator</keyword>
<evidence type="ECO:0000256" key="6">
    <source>
        <dbReference type="ARBA" id="ARBA00023242"/>
    </source>
</evidence>
<dbReference type="PANTHER" id="PTHR13208">
    <property type="entry name" value="MEDIATOR OF RNA POLYMERASE II TRANSCRIPTION SUBUNIT 4"/>
    <property type="match status" value="1"/>
</dbReference>
<comment type="function">
    <text evidence="8">Component of the Mediator complex, a coactivator involved in the regulated transcription of nearly all RNA polymerase II-dependent genes. Mediator functions as a bridge to convey information from gene-specific regulatory proteins to the basal RNA polymerase II transcription machinery. Mediator is recruited to promoters by direct interactions with regulatory proteins and serves as a scaffold for the assembly of a functional preinitiation complex with RNA polymerase II and the general transcription factors.</text>
</comment>
<evidence type="ECO:0000313" key="11">
    <source>
        <dbReference type="Proteomes" id="UP000077671"/>
    </source>
</evidence>
<evidence type="ECO:0000256" key="4">
    <source>
        <dbReference type="ARBA" id="ARBA00023015"/>
    </source>
</evidence>
<accession>A0A177UYR9</accession>
<dbReference type="PANTHER" id="PTHR13208:SF2">
    <property type="entry name" value="MEDIATOR OF RNA POLYMERASE II TRANSCRIPTION SUBUNIT 4"/>
    <property type="match status" value="1"/>
</dbReference>
<evidence type="ECO:0000256" key="1">
    <source>
        <dbReference type="ARBA" id="ARBA00004123"/>
    </source>
</evidence>
<feature type="region of interest" description="Disordered" evidence="9">
    <location>
        <begin position="258"/>
        <end position="305"/>
    </location>
</feature>
<dbReference type="InterPro" id="IPR019258">
    <property type="entry name" value="Mediator_Med4"/>
</dbReference>
<dbReference type="GO" id="GO:0016592">
    <property type="term" value="C:mediator complex"/>
    <property type="evidence" value="ECO:0007669"/>
    <property type="project" value="InterPro"/>
</dbReference>
<evidence type="ECO:0000313" key="10">
    <source>
        <dbReference type="EMBL" id="KAE8261562.1"/>
    </source>
</evidence>
<dbReference type="GO" id="GO:0070847">
    <property type="term" value="C:core mediator complex"/>
    <property type="evidence" value="ECO:0007669"/>
    <property type="project" value="TreeGrafter"/>
</dbReference>
<comment type="caution">
    <text evidence="10">The sequence shown here is derived from an EMBL/GenBank/DDBJ whole genome shotgun (WGS) entry which is preliminary data.</text>
</comment>
<sequence>MSGSRADGNAMAVRATSEAPLGSQLRAALDAYEESTLSLFAAIENGSAFESSNSSNNKNDGAEQQQPLHALLSTIHRLDEHLQSSLIHRLLPTHTAQQHTIDALVRLQRARDQDRKTQIERLSRMKADLDLLVRRGREEKIAAEKAETEPLSYKHILNYASYLSRTTSAPPGHRPPGFGLGAAVKDEQLSDQQQQQQMDWPFPSEAQMRRGALAAAAVAVARTDELHRPSEAGPTGEGAAAAAAAAAATGGTAVAAAAGLDVQHAPQNFPLPGQPDHPSQQHHHHHHQQQEQVEMEEDAFDLDLN</sequence>
<comment type="subcellular location">
    <subcellularLocation>
        <location evidence="1 8">Nucleus</location>
    </subcellularLocation>
</comment>
<reference evidence="10" key="2">
    <citation type="journal article" date="2019" name="IMA Fungus">
        <title>Genome sequencing and comparison of five Tilletia species to identify candidate genes for the detection of regulated species infecting wheat.</title>
        <authorList>
            <person name="Nguyen H.D.T."/>
            <person name="Sultana T."/>
            <person name="Kesanakurti P."/>
            <person name="Hambleton S."/>
        </authorList>
    </citation>
    <scope>NUCLEOTIDE SEQUENCE</scope>
    <source>
        <strain evidence="10">DAOMC 238032</strain>
    </source>
</reference>